<dbReference type="KEGG" id="more:E1B28_000027"/>
<name>A0A9P8AE18_9AGAR</name>
<dbReference type="OrthoDB" id="2752889at2759"/>
<organism evidence="2 3">
    <name type="scientific">Marasmius oreades</name>
    <name type="common">fairy-ring Marasmius</name>
    <dbReference type="NCBI Taxonomy" id="181124"/>
    <lineage>
        <taxon>Eukaryota</taxon>
        <taxon>Fungi</taxon>
        <taxon>Dikarya</taxon>
        <taxon>Basidiomycota</taxon>
        <taxon>Agaricomycotina</taxon>
        <taxon>Agaricomycetes</taxon>
        <taxon>Agaricomycetidae</taxon>
        <taxon>Agaricales</taxon>
        <taxon>Marasmiineae</taxon>
        <taxon>Marasmiaceae</taxon>
        <taxon>Marasmius</taxon>
    </lineage>
</organism>
<keyword evidence="3" id="KW-1185">Reference proteome</keyword>
<dbReference type="Proteomes" id="UP001049176">
    <property type="component" value="Chromosome 1"/>
</dbReference>
<dbReference type="GeneID" id="66069103"/>
<dbReference type="EMBL" id="CM032181">
    <property type="protein sequence ID" value="KAG7098053.1"/>
    <property type="molecule type" value="Genomic_DNA"/>
</dbReference>
<sequence length="403" mass="44181">MSEMTVMQYRNDSGTTDDSPFGSALNTPADENAVICFGKFDERFVDDNSCGQKENLNLKATTTAVASDTSISTLNLSTVSTVSVRNPEDGVNCSQVHDISPTLESVPSPLISSKSFSSSNIKDLSIDSDLPSFTTPMMEPCCSAISSSPEIDLHRHQRTSSFYNLPNDPICISPSVSMAKQLSEYTSASESLDGLAIDLKAAEEMTNNEKTNPQVEITQASPQEEPFPPQESPSAIRKKIDISTLVIPFQILCFLPWCIAVGCALLVFPKHLEQLVFSSGYYFSSNSIAGGTSLPPPPRGIHRFAHLAEFTVPHVMAFLGFLLVSIWWNPPLGSGLATLALSQGVLSWQDFREDFGVPLGEDDRMSVYWVLKRYAFGEECWGMRKGDDGYFMTHSSNAFDEED</sequence>
<protein>
    <submittedName>
        <fullName evidence="2">Uncharacterized protein</fullName>
    </submittedName>
</protein>
<dbReference type="RefSeq" id="XP_043014523.1">
    <property type="nucleotide sequence ID" value="XM_043145824.1"/>
</dbReference>
<reference evidence="2" key="1">
    <citation type="journal article" date="2021" name="Genome Biol. Evol.">
        <title>The assembled and annotated genome of the fairy-ring fungus Marasmius oreades.</title>
        <authorList>
            <person name="Hiltunen M."/>
            <person name="Ament-Velasquez S.L."/>
            <person name="Johannesson H."/>
        </authorList>
    </citation>
    <scope>NUCLEOTIDE SEQUENCE</scope>
    <source>
        <strain evidence="2">03SP1</strain>
    </source>
</reference>
<accession>A0A9P8AE18</accession>
<keyword evidence="1" id="KW-0472">Membrane</keyword>
<evidence type="ECO:0000313" key="3">
    <source>
        <dbReference type="Proteomes" id="UP001049176"/>
    </source>
</evidence>
<dbReference type="AlphaFoldDB" id="A0A9P8AE18"/>
<feature type="transmembrane region" description="Helical" evidence="1">
    <location>
        <begin position="245"/>
        <end position="268"/>
    </location>
</feature>
<comment type="caution">
    <text evidence="2">The sequence shown here is derived from an EMBL/GenBank/DDBJ whole genome shotgun (WGS) entry which is preliminary data.</text>
</comment>
<evidence type="ECO:0000313" key="2">
    <source>
        <dbReference type="EMBL" id="KAG7098053.1"/>
    </source>
</evidence>
<evidence type="ECO:0000256" key="1">
    <source>
        <dbReference type="SAM" id="Phobius"/>
    </source>
</evidence>
<gene>
    <name evidence="2" type="ORF">E1B28_000027</name>
</gene>
<keyword evidence="1" id="KW-0812">Transmembrane</keyword>
<proteinExistence type="predicted"/>
<keyword evidence="1" id="KW-1133">Transmembrane helix</keyword>